<feature type="compositionally biased region" description="Polar residues" evidence="1">
    <location>
        <begin position="41"/>
        <end position="53"/>
    </location>
</feature>
<proteinExistence type="predicted"/>
<comment type="caution">
    <text evidence="2">The sequence shown here is derived from an EMBL/GenBank/DDBJ whole genome shotgun (WGS) entry which is preliminary data.</text>
</comment>
<evidence type="ECO:0000313" key="3">
    <source>
        <dbReference type="Proteomes" id="UP000784294"/>
    </source>
</evidence>
<reference evidence="2" key="1">
    <citation type="submission" date="2018-11" db="EMBL/GenBank/DDBJ databases">
        <authorList>
            <consortium name="Pathogen Informatics"/>
        </authorList>
    </citation>
    <scope>NUCLEOTIDE SEQUENCE</scope>
</reference>
<name>A0A3S5BAR5_9PLAT</name>
<organism evidence="2 3">
    <name type="scientific">Protopolystoma xenopodis</name>
    <dbReference type="NCBI Taxonomy" id="117903"/>
    <lineage>
        <taxon>Eukaryota</taxon>
        <taxon>Metazoa</taxon>
        <taxon>Spiralia</taxon>
        <taxon>Lophotrochozoa</taxon>
        <taxon>Platyhelminthes</taxon>
        <taxon>Monogenea</taxon>
        <taxon>Polyopisthocotylea</taxon>
        <taxon>Polystomatidea</taxon>
        <taxon>Polystomatidae</taxon>
        <taxon>Protopolystoma</taxon>
    </lineage>
</organism>
<feature type="region of interest" description="Disordered" evidence="1">
    <location>
        <begin position="575"/>
        <end position="647"/>
    </location>
</feature>
<feature type="region of interest" description="Disordered" evidence="1">
    <location>
        <begin position="37"/>
        <end position="67"/>
    </location>
</feature>
<protein>
    <submittedName>
        <fullName evidence="2">Uncharacterized protein</fullName>
    </submittedName>
</protein>
<feature type="compositionally biased region" description="Polar residues" evidence="1">
    <location>
        <begin position="626"/>
        <end position="637"/>
    </location>
</feature>
<feature type="region of interest" description="Disordered" evidence="1">
    <location>
        <begin position="431"/>
        <end position="485"/>
    </location>
</feature>
<keyword evidence="3" id="KW-1185">Reference proteome</keyword>
<feature type="compositionally biased region" description="Pro residues" evidence="1">
    <location>
        <begin position="581"/>
        <end position="598"/>
    </location>
</feature>
<dbReference type="EMBL" id="CAAALY010268721">
    <property type="protein sequence ID" value="VEL41290.1"/>
    <property type="molecule type" value="Genomic_DNA"/>
</dbReference>
<gene>
    <name evidence="2" type="ORF">PXEA_LOCUS34730</name>
</gene>
<feature type="region of interest" description="Disordered" evidence="1">
    <location>
        <begin position="260"/>
        <end position="300"/>
    </location>
</feature>
<sequence length="647" mass="70823">MGLSPGLRRKHHQHQLLLVIVRQSEVDASRRIRKSPLTALSMEQMTSSTTGSFQKRRPSELPISSVQTSPSCLASPCMSFMSGEPISSVPSNSVKKPTCQDSDLRPTLSPLTRSSCVISPIEAPESCPIPSFSVSNFSGVASILKKNLISAPSAKVCRTSGKISQDKDDRAILPHRAEPAVSFSPTISGSINSMAPIEVNSTSSAGSLVCHTSDSSCFSWHINPLQHSTGPGIPGLSSPSKIGQLDDVALLRDIDQHNDMLEEPGSSETDQVSPDKPISDSQPSDIPSLSGDTNTLFSRLPRCPKLNSHIRARSKDDRDDRDRDDRCLLTQDLDLRQPVALKRPATLAAESSITHPSMPSSSLPLNVNSFSGKSEISAKRVCPSGSISGPDQDKANLVIDMDYRVPGPTNTCLTSIELEGGNVAQPEAIFPEEDLDLRRPAYDPRLPDTTPKKFFPHSTSAQFSPKSQSPSPPAHSSSQSISVDGLHLPPSRAIFEIVTKEVSSRREKMTTDRSSPVGWHAAYGKCQFDGQPNQISGNRDGHQRANLSNHSHYNYRSARHFSSAYPVNRFNRDTPVSHYPTSPPQHIIPPYSSPPCSFPRPSYSDHYGSRDHRVHPQSRWPHPHSFYSSHLEPTTKSLPWHRSSPRH</sequence>
<dbReference type="AlphaFoldDB" id="A0A3S5BAR5"/>
<feature type="compositionally biased region" description="Low complexity" evidence="1">
    <location>
        <begin position="460"/>
        <end position="482"/>
    </location>
</feature>
<dbReference type="Proteomes" id="UP000784294">
    <property type="component" value="Unassembled WGS sequence"/>
</dbReference>
<evidence type="ECO:0000256" key="1">
    <source>
        <dbReference type="SAM" id="MobiDB-lite"/>
    </source>
</evidence>
<feature type="compositionally biased region" description="Low complexity" evidence="1">
    <location>
        <begin position="274"/>
        <end position="290"/>
    </location>
</feature>
<accession>A0A3S5BAR5</accession>
<evidence type="ECO:0000313" key="2">
    <source>
        <dbReference type="EMBL" id="VEL41290.1"/>
    </source>
</evidence>
<feature type="compositionally biased region" description="Basic and acidic residues" evidence="1">
    <location>
        <begin position="436"/>
        <end position="446"/>
    </location>
</feature>